<proteinExistence type="predicted"/>
<dbReference type="AlphaFoldDB" id="A0A7S4C6N0"/>
<gene>
    <name evidence="1" type="ORF">PCAR00345_LOCUS40555</name>
</gene>
<evidence type="ECO:0000313" key="1">
    <source>
        <dbReference type="EMBL" id="CAE0787847.1"/>
    </source>
</evidence>
<organism evidence="1">
    <name type="scientific">Chrysotila carterae</name>
    <name type="common">Marine alga</name>
    <name type="synonym">Syracosphaera carterae</name>
    <dbReference type="NCBI Taxonomy" id="13221"/>
    <lineage>
        <taxon>Eukaryota</taxon>
        <taxon>Haptista</taxon>
        <taxon>Haptophyta</taxon>
        <taxon>Prymnesiophyceae</taxon>
        <taxon>Isochrysidales</taxon>
        <taxon>Isochrysidaceae</taxon>
        <taxon>Chrysotila</taxon>
    </lineage>
</organism>
<protein>
    <recommendedName>
        <fullName evidence="2">DUF218 domain-containing protein</fullName>
    </recommendedName>
</protein>
<name>A0A7S4C6N0_CHRCT</name>
<accession>A0A7S4C6N0</accession>
<evidence type="ECO:0008006" key="2">
    <source>
        <dbReference type="Google" id="ProtNLM"/>
    </source>
</evidence>
<dbReference type="EMBL" id="HBIZ01066103">
    <property type="protein sequence ID" value="CAE0787847.1"/>
    <property type="molecule type" value="Transcribed_RNA"/>
</dbReference>
<reference evidence="1" key="1">
    <citation type="submission" date="2021-01" db="EMBL/GenBank/DDBJ databases">
        <authorList>
            <person name="Corre E."/>
            <person name="Pelletier E."/>
            <person name="Niang G."/>
            <person name="Scheremetjew M."/>
            <person name="Finn R."/>
            <person name="Kale V."/>
            <person name="Holt S."/>
            <person name="Cochrane G."/>
            <person name="Meng A."/>
            <person name="Brown T."/>
            <person name="Cohen L."/>
        </authorList>
    </citation>
    <scope>NUCLEOTIDE SEQUENCE</scope>
    <source>
        <strain evidence="1">CCMP645</strain>
    </source>
</reference>
<sequence>MLEKSASYALRSGHEGCRTLVLGFCCTSHNPRLSKQGAEMCRELSDAGWLRLLAPIHDTKNAADFVMAFWAGWLHERLQLSTRFVMLSTDIHLDRTVCDLLAAQGRSVVSNPESLHQ</sequence>